<dbReference type="GO" id="GO:0005829">
    <property type="term" value="C:cytosol"/>
    <property type="evidence" value="ECO:0007669"/>
    <property type="project" value="TreeGrafter"/>
</dbReference>
<gene>
    <name evidence="3" type="ORF">CH330_01555</name>
</gene>
<dbReference type="InterPro" id="IPR051614">
    <property type="entry name" value="UPF0045_domain"/>
</dbReference>
<dbReference type="PANTHER" id="PTHR33777:SF1">
    <property type="entry name" value="UPF0045 PROTEIN ECM15"/>
    <property type="match status" value="1"/>
</dbReference>
<protein>
    <recommendedName>
        <fullName evidence="2">Thiamine-binding protein domain-containing protein</fullName>
    </recommendedName>
</protein>
<dbReference type="InterPro" id="IPR002767">
    <property type="entry name" value="Thiamine_BP"/>
</dbReference>
<dbReference type="PANTHER" id="PTHR33777">
    <property type="entry name" value="UPF0045 PROTEIN ECM15"/>
    <property type="match status" value="1"/>
</dbReference>
<organism evidence="3 4">
    <name type="scientific">candidate division WOR-3 bacterium JGI_Cruoil_03_51_56</name>
    <dbReference type="NCBI Taxonomy" id="1973747"/>
    <lineage>
        <taxon>Bacteria</taxon>
        <taxon>Bacteria division WOR-3</taxon>
    </lineage>
</organism>
<dbReference type="InterPro" id="IPR029756">
    <property type="entry name" value="MTH1187/YkoF-like"/>
</dbReference>
<name>A0A235BYI9_UNCW3</name>
<sequence length="98" mass="10904">MPIFDISVSPLGTGSTSVSRYVRAAFEVIKKSGLKYTLSPMGTCLQGDWDKIFATIKQIHDTLADMGCGRLVTSIRIDDRRDKEQPMQAKVERVLGQK</sequence>
<evidence type="ECO:0000313" key="3">
    <source>
        <dbReference type="EMBL" id="OYD16857.1"/>
    </source>
</evidence>
<accession>A0A235BYI9</accession>
<comment type="similarity">
    <text evidence="1">Belongs to the UPF0045 family.</text>
</comment>
<reference evidence="3 4" key="1">
    <citation type="submission" date="2017-07" db="EMBL/GenBank/DDBJ databases">
        <title>Recovery of genomes from metagenomes via a dereplication, aggregation, and scoring strategy.</title>
        <authorList>
            <person name="Sieber C.M."/>
            <person name="Probst A.J."/>
            <person name="Sharrar A."/>
            <person name="Thomas B.C."/>
            <person name="Hess M."/>
            <person name="Tringe S.G."/>
            <person name="Banfield J.F."/>
        </authorList>
    </citation>
    <scope>NUCLEOTIDE SEQUENCE [LARGE SCALE GENOMIC DNA]</scope>
    <source>
        <strain evidence="3">JGI_Cruoil_03_51_56</strain>
    </source>
</reference>
<dbReference type="AlphaFoldDB" id="A0A235BYI9"/>
<dbReference type="SUPFAM" id="SSF89957">
    <property type="entry name" value="MTH1187/YkoF-like"/>
    <property type="match status" value="1"/>
</dbReference>
<dbReference type="Gene3D" id="3.30.70.930">
    <property type="match status" value="1"/>
</dbReference>
<dbReference type="NCBIfam" id="TIGR00106">
    <property type="entry name" value="MTH1187 family thiamine-binding protein"/>
    <property type="match status" value="1"/>
</dbReference>
<dbReference type="EMBL" id="NOZP01000032">
    <property type="protein sequence ID" value="OYD16857.1"/>
    <property type="molecule type" value="Genomic_DNA"/>
</dbReference>
<feature type="domain" description="Thiamine-binding protein" evidence="2">
    <location>
        <begin position="5"/>
        <end position="94"/>
    </location>
</feature>
<dbReference type="Proteomes" id="UP000215559">
    <property type="component" value="Unassembled WGS sequence"/>
</dbReference>
<evidence type="ECO:0000259" key="2">
    <source>
        <dbReference type="Pfam" id="PF01910"/>
    </source>
</evidence>
<proteinExistence type="inferred from homology"/>
<evidence type="ECO:0000313" key="4">
    <source>
        <dbReference type="Proteomes" id="UP000215559"/>
    </source>
</evidence>
<dbReference type="Pfam" id="PF01910">
    <property type="entry name" value="Thiamine_BP"/>
    <property type="match status" value="1"/>
</dbReference>
<comment type="caution">
    <text evidence="3">The sequence shown here is derived from an EMBL/GenBank/DDBJ whole genome shotgun (WGS) entry which is preliminary data.</text>
</comment>
<evidence type="ECO:0000256" key="1">
    <source>
        <dbReference type="ARBA" id="ARBA00010272"/>
    </source>
</evidence>